<name>A0A4U8Z5B5_METTU</name>
<dbReference type="EMBL" id="LR536450">
    <property type="protein sequence ID" value="VFU10755.1"/>
    <property type="molecule type" value="Genomic_DNA"/>
</dbReference>
<evidence type="ECO:0000313" key="2">
    <source>
        <dbReference type="Proteomes" id="UP000294360"/>
    </source>
</evidence>
<dbReference type="AlphaFoldDB" id="A0A4U8Z5B5"/>
<gene>
    <name evidence="1" type="ORF">MTUNDRAET4_3874</name>
</gene>
<proteinExistence type="predicted"/>
<evidence type="ECO:0000313" key="1">
    <source>
        <dbReference type="EMBL" id="VFU10755.1"/>
    </source>
</evidence>
<reference evidence="1 2" key="1">
    <citation type="submission" date="2019-03" db="EMBL/GenBank/DDBJ databases">
        <authorList>
            <person name="Kox A.R. M."/>
        </authorList>
    </citation>
    <scope>NUCLEOTIDE SEQUENCE [LARGE SCALE GENOMIC DNA]</scope>
    <source>
        <strain evidence="1">MTUNDRAET4 annotated genome</strain>
    </source>
</reference>
<dbReference type="Proteomes" id="UP000294360">
    <property type="component" value="Chromosome"/>
</dbReference>
<organism evidence="1 2">
    <name type="scientific">Methylocella tundrae</name>
    <dbReference type="NCBI Taxonomy" id="227605"/>
    <lineage>
        <taxon>Bacteria</taxon>
        <taxon>Pseudomonadati</taxon>
        <taxon>Pseudomonadota</taxon>
        <taxon>Alphaproteobacteria</taxon>
        <taxon>Hyphomicrobiales</taxon>
        <taxon>Beijerinckiaceae</taxon>
        <taxon>Methylocella</taxon>
    </lineage>
</organism>
<dbReference type="KEGG" id="mtun:MTUNDRAET4_3874"/>
<protein>
    <submittedName>
        <fullName evidence="1">Uncharacterized protein</fullName>
    </submittedName>
</protein>
<accession>A0A4U8Z5B5</accession>
<sequence>MPIDETIPIPVTTTRLIRLLLLNSSLSISSRSRSFRENKTCSIDAAKSAPIERPVQARPDRLNIQPSRRGALSSHPSGFARHFNLRRAIVARLLT</sequence>